<keyword evidence="4" id="KW-1185">Reference proteome</keyword>
<evidence type="ECO:0000313" key="4">
    <source>
        <dbReference type="Proteomes" id="UP001301728"/>
    </source>
</evidence>
<dbReference type="InterPro" id="IPR021027">
    <property type="entry name" value="Transposase_put_HTH"/>
</dbReference>
<evidence type="ECO:0000313" key="2">
    <source>
        <dbReference type="EMBL" id="MEA5518622.1"/>
    </source>
</evidence>
<dbReference type="EMBL" id="JAYGHT010000146">
    <property type="protein sequence ID" value="MEA5522130.1"/>
    <property type="molecule type" value="Genomic_DNA"/>
</dbReference>
<accession>A0ABU5U4Y0</accession>
<evidence type="ECO:0000313" key="3">
    <source>
        <dbReference type="EMBL" id="MEA5522130.1"/>
    </source>
</evidence>
<comment type="caution">
    <text evidence="3">The sequence shown here is derived from an EMBL/GenBank/DDBJ whole genome shotgun (WGS) entry which is preliminary data.</text>
</comment>
<reference evidence="3 4" key="1">
    <citation type="submission" date="2023-12" db="EMBL/GenBank/DDBJ databases">
        <title>Baltic Sea Cyanobacteria.</title>
        <authorList>
            <person name="Delbaje E."/>
            <person name="Fewer D.P."/>
            <person name="Shishido T.K."/>
        </authorList>
    </citation>
    <scope>NUCLEOTIDE SEQUENCE [LARGE SCALE GENOMIC DNA]</scope>
    <source>
        <strain evidence="3 4">CCNP 1315</strain>
    </source>
</reference>
<feature type="non-terminal residue" evidence="3">
    <location>
        <position position="28"/>
    </location>
</feature>
<feature type="domain" description="Transposase putative helix-turn-helix" evidence="1">
    <location>
        <begin position="1"/>
        <end position="28"/>
    </location>
</feature>
<evidence type="ECO:0000259" key="1">
    <source>
        <dbReference type="Pfam" id="PF12323"/>
    </source>
</evidence>
<protein>
    <submittedName>
        <fullName evidence="3">Helix-turn-helix domain-containing protein</fullName>
    </submittedName>
</protein>
<organism evidence="3 4">
    <name type="scientific">Limnoraphis robusta CCNP1315</name>
    <dbReference type="NCBI Taxonomy" id="3110306"/>
    <lineage>
        <taxon>Bacteria</taxon>
        <taxon>Bacillati</taxon>
        <taxon>Cyanobacteriota</taxon>
        <taxon>Cyanophyceae</taxon>
        <taxon>Oscillatoriophycideae</taxon>
        <taxon>Oscillatoriales</taxon>
        <taxon>Sirenicapillariaceae</taxon>
        <taxon>Limnoraphis</taxon>
    </lineage>
</organism>
<name>A0ABU5U4Y0_9CYAN</name>
<dbReference type="Pfam" id="PF12323">
    <property type="entry name" value="HTH_OrfB_IS605"/>
    <property type="match status" value="1"/>
</dbReference>
<proteinExistence type="predicted"/>
<sequence length="28" mass="3218">MKRQAVKVSLYPTDEQIQVLAQHFGCAR</sequence>
<dbReference type="Proteomes" id="UP001301728">
    <property type="component" value="Unassembled WGS sequence"/>
</dbReference>
<dbReference type="EMBL" id="JAYGHT010000012">
    <property type="protein sequence ID" value="MEA5518622.1"/>
    <property type="molecule type" value="Genomic_DNA"/>
</dbReference>
<gene>
    <name evidence="2" type="ORF">VB854_06630</name>
    <name evidence="3" type="ORF">VB854_24625</name>
</gene>
<dbReference type="RefSeq" id="WP_323219606.1">
    <property type="nucleotide sequence ID" value="NZ_JAYGHT010000012.1"/>
</dbReference>